<gene>
    <name evidence="16" type="ORF">AACH11_05275</name>
</gene>
<evidence type="ECO:0000256" key="12">
    <source>
        <dbReference type="SAM" id="MobiDB-lite"/>
    </source>
</evidence>
<dbReference type="Gene3D" id="2.40.170.20">
    <property type="entry name" value="TonB-dependent receptor, beta-barrel domain"/>
    <property type="match status" value="1"/>
</dbReference>
<dbReference type="InterPro" id="IPR000531">
    <property type="entry name" value="Beta-barrel_TonB"/>
</dbReference>
<dbReference type="EMBL" id="JBBUTF010000004">
    <property type="protein sequence ID" value="MEK8025367.1"/>
    <property type="molecule type" value="Genomic_DNA"/>
</dbReference>
<keyword evidence="9 10" id="KW-0998">Cell outer membrane</keyword>
<evidence type="ECO:0000313" key="16">
    <source>
        <dbReference type="EMBL" id="MEK8025367.1"/>
    </source>
</evidence>
<feature type="chain" id="PRO_5045334105" evidence="13">
    <location>
        <begin position="48"/>
        <end position="791"/>
    </location>
</feature>
<evidence type="ECO:0000256" key="6">
    <source>
        <dbReference type="ARBA" id="ARBA00023077"/>
    </source>
</evidence>
<sequence>MRTSQKSRQARRGRSSSAATPAADAARLLPLGALAAGLGLLSLPALAQDQAAAAPAAAASAAGQQPTVLPGLKVKAKVETDANSVRATTTGIAKGQQDLRDIPQAVTVLTEKLLDDRRTDTVQDALRQTGGVSFLAPEGGEQDIRLRGFSLAQTGDIYFDGLRDPAFYDRDTFAFDRVELLKGSASMLFGRGSTGGLVNQSSKQAYLRDGYSLDVTAGDGKFGRVVVDLNKKTGESTALRVNAMKTEADNWGNFVNKHGAAVDLRHGIGERDEFAASMYHLDNFNGINYGMPWIRTNSASSTPATIIKDMNPRNYYGAASDYNSGSATHGTLQWTRRLGIGSELKTTLRHGVYVRDMRASTIRFCTSATTNAACSGFTTPGLTGSSLLTAATPLQRGTNNKIQNLQTTNLQSDYSFRANWGGKRHDVITGVDLSQENFDGFAPNVLPTGVTLNKNSTITYYGTPNDGSGSVDETQRLRRQASSFDTSSIGLYAQDMVWLTDELKLLAGLRWDNFGGHYKTYQTATSTTVPIGTVTADRGRRDHVWSKRLGLIWQPSDLQSYHISYSTSFNTSGDSFQYDAAGTNTPPESNRNIEIGSKLDLFANQLSVRASLFHATKLNERNRDSESLTPLDDYLLSGKRHVAGLDLDIAGRITPEWEAFVSYAWIPSAEIDKGALTASGSITGELQGQRPSLTPRHSGSVWSTYQVLPKWRVGGGLNVRSSMTPNRNPAGIVAPKWVTGDLMLEYTHDDNYSAKLNVKNVTNKLYADSIYSGHWVPGAPRTIQVTGSVKF</sequence>
<dbReference type="InterPro" id="IPR037066">
    <property type="entry name" value="Plug_dom_sf"/>
</dbReference>
<comment type="subcellular location">
    <subcellularLocation>
        <location evidence="1 10">Cell outer membrane</location>
        <topology evidence="1 10">Multi-pass membrane protein</topology>
    </subcellularLocation>
</comment>
<feature type="region of interest" description="Disordered" evidence="12">
    <location>
        <begin position="1"/>
        <end position="22"/>
    </location>
</feature>
<dbReference type="Pfam" id="PF00593">
    <property type="entry name" value="TonB_dep_Rec_b-barrel"/>
    <property type="match status" value="1"/>
</dbReference>
<evidence type="ECO:0000256" key="5">
    <source>
        <dbReference type="ARBA" id="ARBA00022692"/>
    </source>
</evidence>
<accession>A0ABU9B8M4</accession>
<dbReference type="Pfam" id="PF07715">
    <property type="entry name" value="Plug"/>
    <property type="match status" value="1"/>
</dbReference>
<evidence type="ECO:0000256" key="1">
    <source>
        <dbReference type="ARBA" id="ARBA00004571"/>
    </source>
</evidence>
<evidence type="ECO:0000256" key="4">
    <source>
        <dbReference type="ARBA" id="ARBA00022452"/>
    </source>
</evidence>
<dbReference type="PANTHER" id="PTHR32552">
    <property type="entry name" value="FERRICHROME IRON RECEPTOR-RELATED"/>
    <property type="match status" value="1"/>
</dbReference>
<feature type="domain" description="TonB-dependent receptor plug" evidence="15">
    <location>
        <begin position="99"/>
        <end position="196"/>
    </location>
</feature>
<reference evidence="16 17" key="1">
    <citation type="submission" date="2024-04" db="EMBL/GenBank/DDBJ databases">
        <title>Novel species of the genus Ideonella isolated from streams.</title>
        <authorList>
            <person name="Lu H."/>
        </authorList>
    </citation>
    <scope>NUCLEOTIDE SEQUENCE [LARGE SCALE GENOMIC DNA]</scope>
    <source>
        <strain evidence="16 17">BYS139W</strain>
    </source>
</reference>
<evidence type="ECO:0000256" key="9">
    <source>
        <dbReference type="ARBA" id="ARBA00023237"/>
    </source>
</evidence>
<comment type="similarity">
    <text evidence="2 10 11">Belongs to the TonB-dependent receptor family.</text>
</comment>
<keyword evidence="13" id="KW-0732">Signal</keyword>
<feature type="signal peptide" evidence="13">
    <location>
        <begin position="1"/>
        <end position="47"/>
    </location>
</feature>
<dbReference type="PANTHER" id="PTHR32552:SF83">
    <property type="entry name" value="BLR3904 PROTEIN"/>
    <property type="match status" value="1"/>
</dbReference>
<evidence type="ECO:0000256" key="7">
    <source>
        <dbReference type="ARBA" id="ARBA00023136"/>
    </source>
</evidence>
<evidence type="ECO:0000256" key="8">
    <source>
        <dbReference type="ARBA" id="ARBA00023170"/>
    </source>
</evidence>
<evidence type="ECO:0000256" key="2">
    <source>
        <dbReference type="ARBA" id="ARBA00009810"/>
    </source>
</evidence>
<dbReference type="PROSITE" id="PS52016">
    <property type="entry name" value="TONB_DEPENDENT_REC_3"/>
    <property type="match status" value="1"/>
</dbReference>
<evidence type="ECO:0000256" key="10">
    <source>
        <dbReference type="PROSITE-ProRule" id="PRU01360"/>
    </source>
</evidence>
<evidence type="ECO:0000256" key="3">
    <source>
        <dbReference type="ARBA" id="ARBA00022448"/>
    </source>
</evidence>
<evidence type="ECO:0000313" key="17">
    <source>
        <dbReference type="Proteomes" id="UP001368500"/>
    </source>
</evidence>
<evidence type="ECO:0000259" key="14">
    <source>
        <dbReference type="Pfam" id="PF00593"/>
    </source>
</evidence>
<organism evidence="16 17">
    <name type="scientific">Pseudaquabacterium rugosum</name>
    <dbReference type="NCBI Taxonomy" id="2984194"/>
    <lineage>
        <taxon>Bacteria</taxon>
        <taxon>Pseudomonadati</taxon>
        <taxon>Pseudomonadota</taxon>
        <taxon>Betaproteobacteria</taxon>
        <taxon>Burkholderiales</taxon>
        <taxon>Sphaerotilaceae</taxon>
        <taxon>Pseudaquabacterium</taxon>
    </lineage>
</organism>
<dbReference type="RefSeq" id="WP_341373151.1">
    <property type="nucleotide sequence ID" value="NZ_JBBUTF010000004.1"/>
</dbReference>
<name>A0ABU9B8M4_9BURK</name>
<protein>
    <submittedName>
        <fullName evidence="16">TonB-dependent receptor</fullName>
    </submittedName>
</protein>
<keyword evidence="6 11" id="KW-0798">TonB box</keyword>
<feature type="domain" description="TonB-dependent receptor-like beta-barrel" evidence="14">
    <location>
        <begin position="288"/>
        <end position="761"/>
    </location>
</feature>
<keyword evidence="7 10" id="KW-0472">Membrane</keyword>
<keyword evidence="17" id="KW-1185">Reference proteome</keyword>
<dbReference type="InterPro" id="IPR036942">
    <property type="entry name" value="Beta-barrel_TonB_sf"/>
</dbReference>
<proteinExistence type="inferred from homology"/>
<dbReference type="InterPro" id="IPR012910">
    <property type="entry name" value="Plug_dom"/>
</dbReference>
<keyword evidence="5 10" id="KW-0812">Transmembrane</keyword>
<comment type="caution">
    <text evidence="16">The sequence shown here is derived from an EMBL/GenBank/DDBJ whole genome shotgun (WGS) entry which is preliminary data.</text>
</comment>
<dbReference type="InterPro" id="IPR039426">
    <property type="entry name" value="TonB-dep_rcpt-like"/>
</dbReference>
<dbReference type="SUPFAM" id="SSF56935">
    <property type="entry name" value="Porins"/>
    <property type="match status" value="1"/>
</dbReference>
<dbReference type="Gene3D" id="2.170.130.10">
    <property type="entry name" value="TonB-dependent receptor, plug domain"/>
    <property type="match status" value="1"/>
</dbReference>
<keyword evidence="3 10" id="KW-0813">Transport</keyword>
<evidence type="ECO:0000259" key="15">
    <source>
        <dbReference type="Pfam" id="PF07715"/>
    </source>
</evidence>
<dbReference type="Proteomes" id="UP001368500">
    <property type="component" value="Unassembled WGS sequence"/>
</dbReference>
<evidence type="ECO:0000256" key="11">
    <source>
        <dbReference type="RuleBase" id="RU003357"/>
    </source>
</evidence>
<keyword evidence="8 16" id="KW-0675">Receptor</keyword>
<keyword evidence="4 10" id="KW-1134">Transmembrane beta strand</keyword>
<evidence type="ECO:0000256" key="13">
    <source>
        <dbReference type="SAM" id="SignalP"/>
    </source>
</evidence>